<sequence length="229" mass="26285">MPAESFHRPIRSYVLRQGRMTEGQQRAFQELWPRYGLSLDQGLLDFASLFGREAPVTLEIGFGNGEALAQLAARHPEQDFLGVEVHSPGVGHLMLTLAAQESRNVRILQSDAMELLRHHLPEAALQRVLLYFPDPWHKRRHHKRRIVRQEFTELIHRALKPGGVIHMATDWKAYAEQMMALFSRHGGFRNQAGEGNYAPRPGTRPMTKFEQRGERLGHGVWDLLFERLG</sequence>
<dbReference type="Pfam" id="PF02390">
    <property type="entry name" value="Methyltransf_4"/>
    <property type="match status" value="1"/>
</dbReference>
<dbReference type="InterPro" id="IPR055361">
    <property type="entry name" value="tRNA_methyltr_TrmB_bact"/>
</dbReference>
<keyword evidence="3 7" id="KW-0489">Methyltransferase</keyword>
<dbReference type="EMBL" id="JAHHGM010000024">
    <property type="protein sequence ID" value="MBT2990935.1"/>
    <property type="molecule type" value="Genomic_DNA"/>
</dbReference>
<name>A0A944QWB2_9GAMM</name>
<comment type="pathway">
    <text evidence="7">tRNA modification; N(7)-methylguanine-tRNA biosynthesis.</text>
</comment>
<organism evidence="9 10">
    <name type="scientific">Candidatus Thiodiazotropha taylori</name>
    <dbReference type="NCBI Taxonomy" id="2792791"/>
    <lineage>
        <taxon>Bacteria</taxon>
        <taxon>Pseudomonadati</taxon>
        <taxon>Pseudomonadota</taxon>
        <taxon>Gammaproteobacteria</taxon>
        <taxon>Chromatiales</taxon>
        <taxon>Sedimenticolaceae</taxon>
        <taxon>Candidatus Thiodiazotropha</taxon>
    </lineage>
</organism>
<evidence type="ECO:0000313" key="9">
    <source>
        <dbReference type="EMBL" id="MBT2990935.1"/>
    </source>
</evidence>
<evidence type="ECO:0000256" key="6">
    <source>
        <dbReference type="ARBA" id="ARBA00022694"/>
    </source>
</evidence>
<evidence type="ECO:0000256" key="1">
    <source>
        <dbReference type="ARBA" id="ARBA00000142"/>
    </source>
</evidence>
<dbReference type="EC" id="2.1.1.33" evidence="7"/>
<feature type="binding site" evidence="7">
    <location>
        <position position="134"/>
    </location>
    <ligand>
        <name>S-adenosyl-L-methionine</name>
        <dbReference type="ChEBI" id="CHEBI:59789"/>
    </ligand>
</feature>
<dbReference type="CDD" id="cd02440">
    <property type="entry name" value="AdoMet_MTases"/>
    <property type="match status" value="1"/>
</dbReference>
<evidence type="ECO:0000256" key="4">
    <source>
        <dbReference type="ARBA" id="ARBA00022679"/>
    </source>
</evidence>
<feature type="binding site" evidence="7">
    <location>
        <position position="138"/>
    </location>
    <ligand>
        <name>substrate</name>
    </ligand>
</feature>
<dbReference type="PANTHER" id="PTHR23417">
    <property type="entry name" value="3-DEOXY-D-MANNO-OCTULOSONIC-ACID TRANSFERASE/TRNA GUANINE-N 7 - -METHYLTRANSFERASE"/>
    <property type="match status" value="1"/>
</dbReference>
<feature type="binding site" evidence="7">
    <location>
        <begin position="207"/>
        <end position="210"/>
    </location>
    <ligand>
        <name>substrate</name>
    </ligand>
</feature>
<feature type="binding site" evidence="7">
    <location>
        <position position="84"/>
    </location>
    <ligand>
        <name>S-adenosyl-L-methionine</name>
        <dbReference type="ChEBI" id="CHEBI:59789"/>
    </ligand>
</feature>
<dbReference type="AlphaFoldDB" id="A0A944QWB2"/>
<evidence type="ECO:0000256" key="7">
    <source>
        <dbReference type="HAMAP-Rule" id="MF_01057"/>
    </source>
</evidence>
<accession>A0A944QWB2</accession>
<dbReference type="Proteomes" id="UP000770889">
    <property type="component" value="Unassembled WGS sequence"/>
</dbReference>
<comment type="caution">
    <text evidence="7">Lacks conserved residue(s) required for the propagation of feature annotation.</text>
</comment>
<evidence type="ECO:0000256" key="2">
    <source>
        <dbReference type="ARBA" id="ARBA00003015"/>
    </source>
</evidence>
<comment type="caution">
    <text evidence="9">The sequence shown here is derived from an EMBL/GenBank/DDBJ whole genome shotgun (WGS) entry which is preliminary data.</text>
</comment>
<feature type="binding site" evidence="7">
    <location>
        <position position="59"/>
    </location>
    <ligand>
        <name>S-adenosyl-L-methionine</name>
        <dbReference type="ChEBI" id="CHEBI:59789"/>
    </ligand>
</feature>
<comment type="similarity">
    <text evidence="7">Belongs to the class I-like SAM-binding methyltransferase superfamily. TrmB family.</text>
</comment>
<evidence type="ECO:0000256" key="8">
    <source>
        <dbReference type="SAM" id="MobiDB-lite"/>
    </source>
</evidence>
<dbReference type="PANTHER" id="PTHR23417:SF14">
    <property type="entry name" value="PENTACOTRIPEPTIDE-REPEAT REGION OF PRORP DOMAIN-CONTAINING PROTEIN"/>
    <property type="match status" value="1"/>
</dbReference>
<comment type="function">
    <text evidence="2 7">Catalyzes the formation of N(7)-methylguanine at position 46 (m7G46) in tRNA.</text>
</comment>
<dbReference type="GO" id="GO:0043527">
    <property type="term" value="C:tRNA methyltransferase complex"/>
    <property type="evidence" value="ECO:0007669"/>
    <property type="project" value="TreeGrafter"/>
</dbReference>
<dbReference type="SUPFAM" id="SSF53335">
    <property type="entry name" value="S-adenosyl-L-methionine-dependent methyltransferases"/>
    <property type="match status" value="1"/>
</dbReference>
<protein>
    <recommendedName>
        <fullName evidence="7">tRNA (guanine-N(7)-)-methyltransferase</fullName>
        <ecNumber evidence="7">2.1.1.33</ecNumber>
    </recommendedName>
    <alternativeName>
        <fullName evidence="7">tRNA (guanine(46)-N(7))-methyltransferase</fullName>
    </alternativeName>
    <alternativeName>
        <fullName evidence="7">tRNA(m7G46)-methyltransferase</fullName>
    </alternativeName>
</protein>
<evidence type="ECO:0000313" key="10">
    <source>
        <dbReference type="Proteomes" id="UP000770889"/>
    </source>
</evidence>
<dbReference type="InterPro" id="IPR029063">
    <property type="entry name" value="SAM-dependent_MTases_sf"/>
</dbReference>
<keyword evidence="4 7" id="KW-0808">Transferase</keyword>
<reference evidence="9 10" key="1">
    <citation type="submission" date="2021-05" db="EMBL/GenBank/DDBJ databases">
        <title>Genetic and Functional Diversity in Clade A Lucinid endosymbionts from the Bahamas.</title>
        <authorList>
            <person name="Giani N.M."/>
            <person name="Engel A.S."/>
            <person name="Campbell B.J."/>
        </authorList>
    </citation>
    <scope>NUCLEOTIDE SEQUENCE [LARGE SCALE GENOMIC DNA]</scope>
    <source>
        <strain evidence="9">LUC16012Gg_MoonRockCtena</strain>
    </source>
</reference>
<keyword evidence="5 7" id="KW-0949">S-adenosyl-L-methionine</keyword>
<evidence type="ECO:0000256" key="3">
    <source>
        <dbReference type="ARBA" id="ARBA00022603"/>
    </source>
</evidence>
<evidence type="ECO:0000256" key="5">
    <source>
        <dbReference type="ARBA" id="ARBA00022691"/>
    </source>
</evidence>
<feature type="region of interest" description="Disordered" evidence="8">
    <location>
        <begin position="192"/>
        <end position="211"/>
    </location>
</feature>
<dbReference type="HAMAP" id="MF_01057">
    <property type="entry name" value="tRNA_methyltr_TrmB"/>
    <property type="match status" value="1"/>
</dbReference>
<comment type="catalytic activity">
    <reaction evidence="1 7">
        <text>guanosine(46) in tRNA + S-adenosyl-L-methionine = N(7)-methylguanosine(46) in tRNA + S-adenosyl-L-homocysteine</text>
        <dbReference type="Rhea" id="RHEA:42708"/>
        <dbReference type="Rhea" id="RHEA-COMP:10188"/>
        <dbReference type="Rhea" id="RHEA-COMP:10189"/>
        <dbReference type="ChEBI" id="CHEBI:57856"/>
        <dbReference type="ChEBI" id="CHEBI:59789"/>
        <dbReference type="ChEBI" id="CHEBI:74269"/>
        <dbReference type="ChEBI" id="CHEBI:74480"/>
        <dbReference type="EC" id="2.1.1.33"/>
    </reaction>
</comment>
<dbReference type="NCBIfam" id="TIGR00091">
    <property type="entry name" value="tRNA (guanosine(46)-N7)-methyltransferase TrmB"/>
    <property type="match status" value="1"/>
</dbReference>
<dbReference type="InterPro" id="IPR003358">
    <property type="entry name" value="tRNA_(Gua-N-7)_MeTrfase_Trmb"/>
</dbReference>
<gene>
    <name evidence="7 9" type="primary">trmB</name>
    <name evidence="9" type="ORF">KME65_18415</name>
</gene>
<feature type="binding site" evidence="7">
    <location>
        <position position="170"/>
    </location>
    <ligand>
        <name>substrate</name>
    </ligand>
</feature>
<dbReference type="GO" id="GO:0008176">
    <property type="term" value="F:tRNA (guanine(46)-N7)-methyltransferase activity"/>
    <property type="evidence" value="ECO:0007669"/>
    <property type="project" value="UniProtKB-UniRule"/>
</dbReference>
<feature type="binding site" evidence="7">
    <location>
        <position position="111"/>
    </location>
    <ligand>
        <name>S-adenosyl-L-methionine</name>
        <dbReference type="ChEBI" id="CHEBI:59789"/>
    </ligand>
</feature>
<dbReference type="Gene3D" id="3.40.50.150">
    <property type="entry name" value="Vaccinia Virus protein VP39"/>
    <property type="match status" value="1"/>
</dbReference>
<dbReference type="PROSITE" id="PS51625">
    <property type="entry name" value="SAM_MT_TRMB"/>
    <property type="match status" value="1"/>
</dbReference>
<proteinExistence type="inferred from homology"/>
<keyword evidence="6 7" id="KW-0819">tRNA processing</keyword>